<evidence type="ECO:0000313" key="1">
    <source>
        <dbReference type="EMBL" id="NDV72250.1"/>
    </source>
</evidence>
<name>A0A6B2M9V8_9BURK</name>
<organism evidence="1">
    <name type="scientific">Burkholderia cenocepacia</name>
    <dbReference type="NCBI Taxonomy" id="95486"/>
    <lineage>
        <taxon>Bacteria</taxon>
        <taxon>Pseudomonadati</taxon>
        <taxon>Pseudomonadota</taxon>
        <taxon>Betaproteobacteria</taxon>
        <taxon>Burkholderiales</taxon>
        <taxon>Burkholderiaceae</taxon>
        <taxon>Burkholderia</taxon>
        <taxon>Burkholderia cepacia complex</taxon>
    </lineage>
</organism>
<gene>
    <name evidence="1" type="ORF">GFJ35_09175</name>
</gene>
<protein>
    <recommendedName>
        <fullName evidence="2">Lipoprotein</fullName>
    </recommendedName>
</protein>
<reference evidence="1" key="1">
    <citation type="submission" date="2019-11" db="EMBL/GenBank/DDBJ databases">
        <title>Burkholderia cenocepacia CF.</title>
        <authorList>
            <person name="Vianna E.F."/>
            <person name="Marques E.A."/>
            <person name="Albano R.M."/>
            <person name="Leao R.S."/>
        </authorList>
    </citation>
    <scope>NUCLEOTIDE SEQUENCE</scope>
    <source>
        <strain evidence="1">MS-2140</strain>
    </source>
</reference>
<dbReference type="PROSITE" id="PS51257">
    <property type="entry name" value="PROKAR_LIPOPROTEIN"/>
    <property type="match status" value="1"/>
</dbReference>
<sequence>MNNKEIMQARNRWVRRVTSAGMAVSVLMLTGCGCWPFSETTRYETEWKSQTVGALFRDADRTGDVCRDTLYTQHLKDAVSACKDGAYEKIRNRISGEPVRLSLAKATCAEAQAQLDQGIPANIQDRIFNLNPFPDEFTACMSEKGFKREEVEKKACYVKFM</sequence>
<accession>A0A6B2M9V8</accession>
<dbReference type="EMBL" id="JAAEAM010000008">
    <property type="protein sequence ID" value="NDV72250.1"/>
    <property type="molecule type" value="Genomic_DNA"/>
</dbReference>
<comment type="caution">
    <text evidence="1">The sequence shown here is derived from an EMBL/GenBank/DDBJ whole genome shotgun (WGS) entry which is preliminary data.</text>
</comment>
<proteinExistence type="predicted"/>
<dbReference type="AlphaFoldDB" id="A0A6B2M9V8"/>
<dbReference type="RefSeq" id="WP_163123346.1">
    <property type="nucleotide sequence ID" value="NZ_JAAEAM010000008.1"/>
</dbReference>
<evidence type="ECO:0008006" key="2">
    <source>
        <dbReference type="Google" id="ProtNLM"/>
    </source>
</evidence>